<dbReference type="RefSeq" id="WP_221425995.1">
    <property type="nucleotide sequence ID" value="NZ_CP081295.1"/>
</dbReference>
<gene>
    <name evidence="2" type="ORF">K3148_03805</name>
</gene>
<dbReference type="EMBL" id="CP081295">
    <property type="protein sequence ID" value="QZD90527.1"/>
    <property type="molecule type" value="Genomic_DNA"/>
</dbReference>
<proteinExistence type="predicted"/>
<organism evidence="2 3">
    <name type="scientific">Qipengyuania aurantiaca</name>
    <dbReference type="NCBI Taxonomy" id="2867233"/>
    <lineage>
        <taxon>Bacteria</taxon>
        <taxon>Pseudomonadati</taxon>
        <taxon>Pseudomonadota</taxon>
        <taxon>Alphaproteobacteria</taxon>
        <taxon>Sphingomonadales</taxon>
        <taxon>Erythrobacteraceae</taxon>
        <taxon>Qipengyuania</taxon>
    </lineage>
</organism>
<dbReference type="GO" id="GO:0016787">
    <property type="term" value="F:hydrolase activity"/>
    <property type="evidence" value="ECO:0007669"/>
    <property type="project" value="UniProtKB-KW"/>
</dbReference>
<sequence length="318" mass="33788">MKRRWQAGLALLGSLAILGASVSVLGNRAADKRRSELAAERALAETRHGQIEYVSWGKGPPVLVVHGAGGGFDQGRLLAEAVGGDGHLFIAVSRFGYLGSAMPSDPSTAAQAEAMLDLLDRLGIGQTSILAMSGGVPPALKFAELFPDRTERLVLLSSAPFSPFSPEVEERPIPTWAYSTLLGNDAVYWALTKIAPGQLRSAFDARSKLMDGLPADEVVFVDQLVDGFLPASDRLAGVANEGAAVDSDATYKLEAISAPSLVVHTKDDSLNPFAIAVEMAQRIPRARLVNFDQGGHLLLGHHGELRVEIDQFLEAGSQ</sequence>
<evidence type="ECO:0000313" key="2">
    <source>
        <dbReference type="EMBL" id="QZD90527.1"/>
    </source>
</evidence>
<keyword evidence="2" id="KW-0378">Hydrolase</keyword>
<dbReference type="InterPro" id="IPR000073">
    <property type="entry name" value="AB_hydrolase_1"/>
</dbReference>
<dbReference type="InterPro" id="IPR029058">
    <property type="entry name" value="AB_hydrolase_fold"/>
</dbReference>
<dbReference type="Pfam" id="PF00561">
    <property type="entry name" value="Abhydrolase_1"/>
    <property type="match status" value="1"/>
</dbReference>
<dbReference type="SUPFAM" id="SSF53474">
    <property type="entry name" value="alpha/beta-Hydrolases"/>
    <property type="match status" value="1"/>
</dbReference>
<evidence type="ECO:0000313" key="3">
    <source>
        <dbReference type="Proteomes" id="UP000824281"/>
    </source>
</evidence>
<reference evidence="2 3" key="1">
    <citation type="submission" date="2021-08" db="EMBL/GenBank/DDBJ databases">
        <title>Comparative Genomics Analysis of the Genus Qipengyuania Reveals Extensive Genetic Diversity and Metabolic Versatility, Including the Description of Fifteen Novel Species.</title>
        <authorList>
            <person name="Liu Y."/>
        </authorList>
    </citation>
    <scope>NUCLEOTIDE SEQUENCE [LARGE SCALE GENOMIC DNA]</scope>
    <source>
        <strain evidence="2 3">1NDH13</strain>
    </source>
</reference>
<dbReference type="Proteomes" id="UP000824281">
    <property type="component" value="Chromosome"/>
</dbReference>
<dbReference type="PANTHER" id="PTHR43433:SF5">
    <property type="entry name" value="AB HYDROLASE-1 DOMAIN-CONTAINING PROTEIN"/>
    <property type="match status" value="1"/>
</dbReference>
<evidence type="ECO:0000259" key="1">
    <source>
        <dbReference type="Pfam" id="PF00561"/>
    </source>
</evidence>
<accession>A0ABX8ZNE3</accession>
<keyword evidence="3" id="KW-1185">Reference proteome</keyword>
<name>A0ABX8ZNE3_9SPHN</name>
<dbReference type="InterPro" id="IPR050471">
    <property type="entry name" value="AB_hydrolase"/>
</dbReference>
<dbReference type="PANTHER" id="PTHR43433">
    <property type="entry name" value="HYDROLASE, ALPHA/BETA FOLD FAMILY PROTEIN"/>
    <property type="match status" value="1"/>
</dbReference>
<protein>
    <submittedName>
        <fullName evidence="2">Alpha/beta hydrolase</fullName>
    </submittedName>
</protein>
<feature type="domain" description="AB hydrolase-1" evidence="1">
    <location>
        <begin position="60"/>
        <end position="299"/>
    </location>
</feature>
<dbReference type="Gene3D" id="3.40.50.1820">
    <property type="entry name" value="alpha/beta hydrolase"/>
    <property type="match status" value="1"/>
</dbReference>